<evidence type="ECO:0000256" key="4">
    <source>
        <dbReference type="ARBA" id="ARBA00022448"/>
    </source>
</evidence>
<keyword evidence="6 10" id="KW-0812">Transmembrane</keyword>
<dbReference type="Proteomes" id="UP001329915">
    <property type="component" value="Chromosome"/>
</dbReference>
<feature type="transmembrane region" description="Helical" evidence="10">
    <location>
        <begin position="418"/>
        <end position="438"/>
    </location>
</feature>
<keyword evidence="9" id="KW-0046">Antibiotic resistance</keyword>
<keyword evidence="12" id="KW-1185">Reference proteome</keyword>
<accession>A0AAU0UT25</accession>
<feature type="transmembrane region" description="Helical" evidence="10">
    <location>
        <begin position="392"/>
        <end position="412"/>
    </location>
</feature>
<dbReference type="PANTHER" id="PTHR43823">
    <property type="entry name" value="SPORULATION PROTEIN YKVU"/>
    <property type="match status" value="1"/>
</dbReference>
<comment type="subcellular location">
    <subcellularLocation>
        <location evidence="1">Cell membrane</location>
        <topology evidence="1">Multi-pass membrane protein</topology>
    </subcellularLocation>
</comment>
<dbReference type="GO" id="GO:0005886">
    <property type="term" value="C:plasma membrane"/>
    <property type="evidence" value="ECO:0007669"/>
    <property type="project" value="UniProtKB-SubCell"/>
</dbReference>
<evidence type="ECO:0000256" key="2">
    <source>
        <dbReference type="ARBA" id="ARBA00008417"/>
    </source>
</evidence>
<evidence type="ECO:0000256" key="7">
    <source>
        <dbReference type="ARBA" id="ARBA00022989"/>
    </source>
</evidence>
<evidence type="ECO:0000256" key="9">
    <source>
        <dbReference type="ARBA" id="ARBA00023251"/>
    </source>
</evidence>
<dbReference type="CDD" id="cd13143">
    <property type="entry name" value="MATE_MepA_like"/>
    <property type="match status" value="1"/>
</dbReference>
<feature type="transmembrane region" description="Helical" evidence="10">
    <location>
        <begin position="136"/>
        <end position="153"/>
    </location>
</feature>
<dbReference type="RefSeq" id="WP_366922903.1">
    <property type="nucleotide sequence ID" value="NZ_CP121694.1"/>
</dbReference>
<feature type="transmembrane region" description="Helical" evidence="10">
    <location>
        <begin position="194"/>
        <end position="214"/>
    </location>
</feature>
<evidence type="ECO:0000256" key="8">
    <source>
        <dbReference type="ARBA" id="ARBA00023136"/>
    </source>
</evidence>
<organism evidence="11 12">
    <name type="scientific">Metallumcola ferriviriculae</name>
    <dbReference type="NCBI Taxonomy" id="3039180"/>
    <lineage>
        <taxon>Bacteria</taxon>
        <taxon>Bacillati</taxon>
        <taxon>Bacillota</taxon>
        <taxon>Clostridia</taxon>
        <taxon>Neomoorellales</taxon>
        <taxon>Desulfitibacteraceae</taxon>
        <taxon>Metallumcola</taxon>
    </lineage>
</organism>
<evidence type="ECO:0000256" key="10">
    <source>
        <dbReference type="SAM" id="Phobius"/>
    </source>
</evidence>
<dbReference type="InterPro" id="IPR048279">
    <property type="entry name" value="MdtK-like"/>
</dbReference>
<feature type="transmembrane region" description="Helical" evidence="10">
    <location>
        <begin position="165"/>
        <end position="188"/>
    </location>
</feature>
<feature type="transmembrane region" description="Helical" evidence="10">
    <location>
        <begin position="15"/>
        <end position="35"/>
    </location>
</feature>
<dbReference type="Pfam" id="PF01554">
    <property type="entry name" value="MatE"/>
    <property type="match status" value="2"/>
</dbReference>
<evidence type="ECO:0000256" key="3">
    <source>
        <dbReference type="ARBA" id="ARBA00022106"/>
    </source>
</evidence>
<evidence type="ECO:0000313" key="12">
    <source>
        <dbReference type="Proteomes" id="UP001329915"/>
    </source>
</evidence>
<feature type="transmembrane region" description="Helical" evidence="10">
    <location>
        <begin position="271"/>
        <end position="292"/>
    </location>
</feature>
<keyword evidence="7 10" id="KW-1133">Transmembrane helix</keyword>
<dbReference type="InterPro" id="IPR002528">
    <property type="entry name" value="MATE_fam"/>
</dbReference>
<evidence type="ECO:0000256" key="6">
    <source>
        <dbReference type="ARBA" id="ARBA00022692"/>
    </source>
</evidence>
<keyword evidence="4" id="KW-0813">Transport</keyword>
<dbReference type="KEGG" id="dbc:MFMK1_003383"/>
<dbReference type="GO" id="GO:0046677">
    <property type="term" value="P:response to antibiotic"/>
    <property type="evidence" value="ECO:0007669"/>
    <property type="project" value="UniProtKB-KW"/>
</dbReference>
<protein>
    <recommendedName>
        <fullName evidence="3">Multidrug export protein MepA</fullName>
    </recommendedName>
</protein>
<dbReference type="InterPro" id="IPR045070">
    <property type="entry name" value="MATE_MepA-like"/>
</dbReference>
<evidence type="ECO:0000256" key="5">
    <source>
        <dbReference type="ARBA" id="ARBA00022475"/>
    </source>
</evidence>
<dbReference type="EMBL" id="CP121694">
    <property type="protein sequence ID" value="WRO23521.1"/>
    <property type="molecule type" value="Genomic_DNA"/>
</dbReference>
<feature type="transmembrane region" description="Helical" evidence="10">
    <location>
        <begin position="357"/>
        <end position="380"/>
    </location>
</feature>
<dbReference type="PIRSF" id="PIRSF006603">
    <property type="entry name" value="DinF"/>
    <property type="match status" value="1"/>
</dbReference>
<gene>
    <name evidence="11" type="ORF">MFMK1_003383</name>
</gene>
<name>A0AAU0UT25_9FIRM</name>
<dbReference type="AlphaFoldDB" id="A0AAU0UT25"/>
<reference evidence="11 12" key="1">
    <citation type="submission" date="2023-04" db="EMBL/GenBank/DDBJ databases">
        <authorList>
            <person name="Hsu D."/>
        </authorList>
    </citation>
    <scope>NUCLEOTIDE SEQUENCE [LARGE SCALE GENOMIC DNA]</scope>
    <source>
        <strain evidence="11 12">MK1</strain>
    </source>
</reference>
<feature type="transmembrane region" description="Helical" evidence="10">
    <location>
        <begin position="55"/>
        <end position="80"/>
    </location>
</feature>
<dbReference type="InterPro" id="IPR051327">
    <property type="entry name" value="MATE_MepA_subfamily"/>
</dbReference>
<evidence type="ECO:0000313" key="11">
    <source>
        <dbReference type="EMBL" id="WRO23521.1"/>
    </source>
</evidence>
<dbReference type="GO" id="GO:0015297">
    <property type="term" value="F:antiporter activity"/>
    <property type="evidence" value="ECO:0007669"/>
    <property type="project" value="InterPro"/>
</dbReference>
<keyword evidence="8 10" id="KW-0472">Membrane</keyword>
<proteinExistence type="inferred from homology"/>
<feature type="transmembrane region" description="Helical" evidence="10">
    <location>
        <begin position="92"/>
        <end position="116"/>
    </location>
</feature>
<keyword evidence="5" id="KW-1003">Cell membrane</keyword>
<feature type="transmembrane region" description="Helical" evidence="10">
    <location>
        <begin position="319"/>
        <end position="337"/>
    </location>
</feature>
<sequence>MNRSAQLGNEKISKLLFRFSLPAIVGMLVNAIYNVVDRIFIGHGVGSLGIAGVTIGFPVMLVVMAFSMLIGIGATSLLSIKLGEDNQEEAELILGNGIILLVLISLIISVIGLLFLTPLLTLFGASKDVLPYARQYMEIILIGTVFMSTGFGMSNFIRAEGNPMVAMYTMLIGAILNIILNPIFIFTFGWGIRGAAVATVLARTISSAWIVYYYARGKSVLKIHAANFKLQLPVLTQILAIGAAPFAMQLANSVLQVVLNNSLRIYGGDVAIAGMGVVFSIMTLMFMPVIGITQGAQPIIGFNYGAHNFDRVKEALKQAIIAATIIVVLGYTVTRIWPEAFIALFNKEDTQLMEFGSRTLVVFLAALPVIGFQIVGANYFQAVGKPRQSMILTLSRQVLLLIPLLLILPRFYGLDGVLYAGPIADVGSALLTGIWLTAELRSLGVKHEETQMRRRMNES</sequence>
<comment type="similarity">
    <text evidence="2">Belongs to the multi antimicrobial extrusion (MATE) (TC 2.A.66.1) family. MepA subfamily.</text>
</comment>
<dbReference type="GO" id="GO:0042910">
    <property type="term" value="F:xenobiotic transmembrane transporter activity"/>
    <property type="evidence" value="ECO:0007669"/>
    <property type="project" value="InterPro"/>
</dbReference>
<dbReference type="PANTHER" id="PTHR43823:SF3">
    <property type="entry name" value="MULTIDRUG EXPORT PROTEIN MEPA"/>
    <property type="match status" value="1"/>
</dbReference>
<feature type="transmembrane region" description="Helical" evidence="10">
    <location>
        <begin position="234"/>
        <end position="251"/>
    </location>
</feature>
<dbReference type="NCBIfam" id="TIGR00797">
    <property type="entry name" value="matE"/>
    <property type="match status" value="1"/>
</dbReference>
<evidence type="ECO:0000256" key="1">
    <source>
        <dbReference type="ARBA" id="ARBA00004651"/>
    </source>
</evidence>